<accession>A0A6A5SZK6</accession>
<dbReference type="CDD" id="cd11051">
    <property type="entry name" value="CYP59-like"/>
    <property type="match status" value="1"/>
</dbReference>
<proteinExistence type="predicted"/>
<organism evidence="3 4">
    <name type="scientific">Clathrospora elynae</name>
    <dbReference type="NCBI Taxonomy" id="706981"/>
    <lineage>
        <taxon>Eukaryota</taxon>
        <taxon>Fungi</taxon>
        <taxon>Dikarya</taxon>
        <taxon>Ascomycota</taxon>
        <taxon>Pezizomycotina</taxon>
        <taxon>Dothideomycetes</taxon>
        <taxon>Pleosporomycetidae</taxon>
        <taxon>Pleosporales</taxon>
        <taxon>Diademaceae</taxon>
        <taxon>Clathrospora</taxon>
    </lineage>
</organism>
<protein>
    <submittedName>
        <fullName evidence="3">Cytochrome P450</fullName>
    </submittedName>
</protein>
<keyword evidence="1" id="KW-0408">Iron</keyword>
<dbReference type="Gene3D" id="1.10.630.10">
    <property type="entry name" value="Cytochrome P450"/>
    <property type="match status" value="1"/>
</dbReference>
<dbReference type="PANTHER" id="PTHR24305">
    <property type="entry name" value="CYTOCHROME P450"/>
    <property type="match status" value="1"/>
</dbReference>
<feature type="binding site" description="axial binding residue" evidence="1">
    <location>
        <position position="481"/>
    </location>
    <ligand>
        <name>heme</name>
        <dbReference type="ChEBI" id="CHEBI:30413"/>
    </ligand>
    <ligandPart>
        <name>Fe</name>
        <dbReference type="ChEBI" id="CHEBI:18248"/>
    </ligandPart>
</feature>
<dbReference type="EMBL" id="ML976009">
    <property type="protein sequence ID" value="KAF1945420.1"/>
    <property type="molecule type" value="Genomic_DNA"/>
</dbReference>
<dbReference type="GO" id="GO:0020037">
    <property type="term" value="F:heme binding"/>
    <property type="evidence" value="ECO:0007669"/>
    <property type="project" value="InterPro"/>
</dbReference>
<dbReference type="GO" id="GO:0005506">
    <property type="term" value="F:iron ion binding"/>
    <property type="evidence" value="ECO:0007669"/>
    <property type="project" value="InterPro"/>
</dbReference>
<dbReference type="Proteomes" id="UP000800038">
    <property type="component" value="Unassembled WGS sequence"/>
</dbReference>
<dbReference type="OrthoDB" id="10029320at2759"/>
<comment type="cofactor">
    <cofactor evidence="1">
        <name>heme</name>
        <dbReference type="ChEBI" id="CHEBI:30413"/>
    </cofactor>
</comment>
<keyword evidence="1" id="KW-0349">Heme</keyword>
<dbReference type="PRINTS" id="PR00463">
    <property type="entry name" value="EP450I"/>
</dbReference>
<keyword evidence="2" id="KW-1133">Transmembrane helix</keyword>
<dbReference type="SUPFAM" id="SSF48264">
    <property type="entry name" value="Cytochrome P450"/>
    <property type="match status" value="1"/>
</dbReference>
<dbReference type="GO" id="GO:0004497">
    <property type="term" value="F:monooxygenase activity"/>
    <property type="evidence" value="ECO:0007669"/>
    <property type="project" value="InterPro"/>
</dbReference>
<dbReference type="GO" id="GO:0016705">
    <property type="term" value="F:oxidoreductase activity, acting on paired donors, with incorporation or reduction of molecular oxygen"/>
    <property type="evidence" value="ECO:0007669"/>
    <property type="project" value="InterPro"/>
</dbReference>
<evidence type="ECO:0000313" key="4">
    <source>
        <dbReference type="Proteomes" id="UP000800038"/>
    </source>
</evidence>
<keyword evidence="4" id="KW-1185">Reference proteome</keyword>
<keyword evidence="1" id="KW-0479">Metal-binding</keyword>
<keyword evidence="2" id="KW-0812">Transmembrane</keyword>
<evidence type="ECO:0000256" key="1">
    <source>
        <dbReference type="PIRSR" id="PIRSR602401-1"/>
    </source>
</evidence>
<dbReference type="InterPro" id="IPR036396">
    <property type="entry name" value="Cyt_P450_sf"/>
</dbReference>
<dbReference type="Pfam" id="PF00067">
    <property type="entry name" value="p450"/>
    <property type="match status" value="1"/>
</dbReference>
<name>A0A6A5SZK6_9PLEO</name>
<dbReference type="InterPro" id="IPR001128">
    <property type="entry name" value="Cyt_P450"/>
</dbReference>
<evidence type="ECO:0000313" key="3">
    <source>
        <dbReference type="EMBL" id="KAF1945420.1"/>
    </source>
</evidence>
<feature type="transmembrane region" description="Helical" evidence="2">
    <location>
        <begin position="6"/>
        <end position="23"/>
    </location>
</feature>
<dbReference type="AlphaFoldDB" id="A0A6A5SZK6"/>
<dbReference type="PANTHER" id="PTHR24305:SF222">
    <property type="entry name" value="CYTOCHROME P450 MONOOXYGENASE STCS"/>
    <property type="match status" value="1"/>
</dbReference>
<sequence>MGDTLYAILALLPVVSWFLYYQLGQWRHKPFAHIPSKLSTNLFLGHLGHIAAQYKKVGSSDVHPDYVLENIWKENGSPEFMIFDTRPISHALLLVASHEIAEQITKASKTQQYSVTKSPTMQEGFGQLVGKYSLLSQEGESWKGLRKTFNPSFAPQHLLSLLPVIVEKTYTLMDKLDDLARSGIATEMEPYCTNVTFDIIGEVVTNVDCKAQDNTVQGDDIVRNFRILCATFAGDNGGLSASWLNLPKRIKKYIYSQRLDAAVKKCVTEKFTDIKAAQKTKTKLTKDRSVLALALKDIQVLTPYDLQSIADQVKTFFFAGHDTTSILLQRLFYALSVHPHCLAKIRAEHDAIFGDSGPREVFLAHPDETMKALKYTSACIKEALRLWPPAGSARMSHNGFKLRTSDGDEVCVDKCVLYLCHHLIQRDPKVYGETANDFVPERWVGDADTSSANTDDDGSSAGASKIPISAWRAFERGPRSCIGQELANMEARVILACVMRRYDFVKVGVGEVDTDGSGKGVVDKKGKLKTKSELLSVSRRCNRAERKADFEQTMAITSKVIDKTVMRVKFHEKTG</sequence>
<dbReference type="InterPro" id="IPR050121">
    <property type="entry name" value="Cytochrome_P450_monoxygenase"/>
</dbReference>
<gene>
    <name evidence="3" type="ORF">EJ02DRAFT_369243</name>
</gene>
<evidence type="ECO:0000256" key="2">
    <source>
        <dbReference type="SAM" id="Phobius"/>
    </source>
</evidence>
<dbReference type="InterPro" id="IPR002401">
    <property type="entry name" value="Cyt_P450_E_grp-I"/>
</dbReference>
<dbReference type="PRINTS" id="PR00385">
    <property type="entry name" value="P450"/>
</dbReference>
<keyword evidence="2" id="KW-0472">Membrane</keyword>
<reference evidence="3" key="1">
    <citation type="journal article" date="2020" name="Stud. Mycol.">
        <title>101 Dothideomycetes genomes: a test case for predicting lifestyles and emergence of pathogens.</title>
        <authorList>
            <person name="Haridas S."/>
            <person name="Albert R."/>
            <person name="Binder M."/>
            <person name="Bloem J."/>
            <person name="Labutti K."/>
            <person name="Salamov A."/>
            <person name="Andreopoulos B."/>
            <person name="Baker S."/>
            <person name="Barry K."/>
            <person name="Bills G."/>
            <person name="Bluhm B."/>
            <person name="Cannon C."/>
            <person name="Castanera R."/>
            <person name="Culley D."/>
            <person name="Daum C."/>
            <person name="Ezra D."/>
            <person name="Gonzalez J."/>
            <person name="Henrissat B."/>
            <person name="Kuo A."/>
            <person name="Liang C."/>
            <person name="Lipzen A."/>
            <person name="Lutzoni F."/>
            <person name="Magnuson J."/>
            <person name="Mondo S."/>
            <person name="Nolan M."/>
            <person name="Ohm R."/>
            <person name="Pangilinan J."/>
            <person name="Park H.-J."/>
            <person name="Ramirez L."/>
            <person name="Alfaro M."/>
            <person name="Sun H."/>
            <person name="Tritt A."/>
            <person name="Yoshinaga Y."/>
            <person name="Zwiers L.-H."/>
            <person name="Turgeon B."/>
            <person name="Goodwin S."/>
            <person name="Spatafora J."/>
            <person name="Crous P."/>
            <person name="Grigoriev I."/>
        </authorList>
    </citation>
    <scope>NUCLEOTIDE SEQUENCE</scope>
    <source>
        <strain evidence="3">CBS 161.51</strain>
    </source>
</reference>